<dbReference type="InterPro" id="IPR041679">
    <property type="entry name" value="DNA2/NAM7-like_C"/>
</dbReference>
<keyword evidence="4" id="KW-0347">Helicase</keyword>
<dbReference type="GO" id="GO:0003678">
    <property type="term" value="F:DNA helicase activity"/>
    <property type="evidence" value="ECO:0007669"/>
    <property type="project" value="UniProtKB-ARBA"/>
</dbReference>
<dbReference type="EMBL" id="JYNV01000052">
    <property type="protein sequence ID" value="KZM27834.1"/>
    <property type="molecule type" value="Genomic_DNA"/>
</dbReference>
<dbReference type="STRING" id="5454.A0A163LIY0"/>
<dbReference type="PANTHER" id="PTHR43788:SF8">
    <property type="entry name" value="DNA-BINDING PROTEIN SMUBP-2"/>
    <property type="match status" value="1"/>
</dbReference>
<evidence type="ECO:0000256" key="2">
    <source>
        <dbReference type="ARBA" id="ARBA00022741"/>
    </source>
</evidence>
<proteinExistence type="inferred from homology"/>
<dbReference type="SUPFAM" id="SSF52540">
    <property type="entry name" value="P-loop containing nucleoside triphosphate hydrolases"/>
    <property type="match status" value="1"/>
</dbReference>
<evidence type="ECO:0000256" key="6">
    <source>
        <dbReference type="SAM" id="Coils"/>
    </source>
</evidence>
<comment type="similarity">
    <text evidence="1">Belongs to the DNA2/NAM7 helicase family.</text>
</comment>
<feature type="coiled-coil region" evidence="6">
    <location>
        <begin position="632"/>
        <end position="659"/>
    </location>
</feature>
<evidence type="ECO:0000259" key="7">
    <source>
        <dbReference type="Pfam" id="PF13086"/>
    </source>
</evidence>
<feature type="domain" description="DNA2/NAM7 helicase helicase" evidence="7">
    <location>
        <begin position="756"/>
        <end position="814"/>
    </location>
</feature>
<keyword evidence="5" id="KW-0067">ATP-binding</keyword>
<keyword evidence="3" id="KW-0378">Hydrolase</keyword>
<evidence type="ECO:0000259" key="8">
    <source>
        <dbReference type="Pfam" id="PF13087"/>
    </source>
</evidence>
<evidence type="ECO:0008006" key="11">
    <source>
        <dbReference type="Google" id="ProtNLM"/>
    </source>
</evidence>
<dbReference type="Proteomes" id="UP000076837">
    <property type="component" value="Unassembled WGS sequence"/>
</dbReference>
<gene>
    <name evidence="9" type="ORF">ST47_g1020</name>
</gene>
<dbReference type="InterPro" id="IPR041677">
    <property type="entry name" value="DNA2/NAM7_AAA_11"/>
</dbReference>
<dbReference type="PANTHER" id="PTHR43788">
    <property type="entry name" value="DNA2/NAM7 HELICASE FAMILY MEMBER"/>
    <property type="match status" value="1"/>
</dbReference>
<dbReference type="AlphaFoldDB" id="A0A163LIY0"/>
<keyword evidence="10" id="KW-1185">Reference proteome</keyword>
<evidence type="ECO:0000256" key="1">
    <source>
        <dbReference type="ARBA" id="ARBA00007913"/>
    </source>
</evidence>
<accession>A0A163LIY0</accession>
<evidence type="ECO:0000313" key="9">
    <source>
        <dbReference type="EMBL" id="KZM27834.1"/>
    </source>
</evidence>
<dbReference type="Pfam" id="PF13086">
    <property type="entry name" value="AAA_11"/>
    <property type="match status" value="1"/>
</dbReference>
<evidence type="ECO:0000313" key="10">
    <source>
        <dbReference type="Proteomes" id="UP000076837"/>
    </source>
</evidence>
<dbReference type="InterPro" id="IPR027417">
    <property type="entry name" value="P-loop_NTPase"/>
</dbReference>
<reference evidence="9 10" key="1">
    <citation type="journal article" date="2016" name="Sci. Rep.">
        <title>Draft genome sequencing and secretome analysis of fungal phytopathogen Ascochyta rabiei provides insight into the necrotrophic effector repertoire.</title>
        <authorList>
            <person name="Verma S."/>
            <person name="Gazara R.K."/>
            <person name="Nizam S."/>
            <person name="Parween S."/>
            <person name="Chattopadhyay D."/>
            <person name="Verma P.K."/>
        </authorList>
    </citation>
    <scope>NUCLEOTIDE SEQUENCE [LARGE SCALE GENOMIC DNA]</scope>
    <source>
        <strain evidence="9 10">ArDII</strain>
    </source>
</reference>
<comment type="caution">
    <text evidence="9">The sequence shown here is derived from an EMBL/GenBank/DDBJ whole genome shotgun (WGS) entry which is preliminary data.</text>
</comment>
<feature type="domain" description="DNA2/NAM7 helicase-like C-terminal" evidence="8">
    <location>
        <begin position="867"/>
        <end position="1039"/>
    </location>
</feature>
<protein>
    <recommendedName>
        <fullName evidence="11">ATP binding</fullName>
    </recommendedName>
</protein>
<evidence type="ECO:0000256" key="4">
    <source>
        <dbReference type="ARBA" id="ARBA00022806"/>
    </source>
</evidence>
<keyword evidence="6" id="KW-0175">Coiled coil</keyword>
<name>A0A163LIY0_DIDRA</name>
<organism evidence="9 10">
    <name type="scientific">Didymella rabiei</name>
    <name type="common">Chickpea ascochyta blight fungus</name>
    <name type="synonym">Mycosphaerella rabiei</name>
    <dbReference type="NCBI Taxonomy" id="5454"/>
    <lineage>
        <taxon>Eukaryota</taxon>
        <taxon>Fungi</taxon>
        <taxon>Dikarya</taxon>
        <taxon>Ascomycota</taxon>
        <taxon>Pezizomycotina</taxon>
        <taxon>Dothideomycetes</taxon>
        <taxon>Pleosporomycetidae</taxon>
        <taxon>Pleosporales</taxon>
        <taxon>Pleosporineae</taxon>
        <taxon>Didymellaceae</taxon>
        <taxon>Ascochyta</taxon>
    </lineage>
</organism>
<keyword evidence="2" id="KW-0547">Nucleotide-binding</keyword>
<evidence type="ECO:0000256" key="3">
    <source>
        <dbReference type="ARBA" id="ARBA00022801"/>
    </source>
</evidence>
<dbReference type="GO" id="GO:0016787">
    <property type="term" value="F:hydrolase activity"/>
    <property type="evidence" value="ECO:0007669"/>
    <property type="project" value="UniProtKB-KW"/>
</dbReference>
<evidence type="ECO:0000256" key="5">
    <source>
        <dbReference type="ARBA" id="ARBA00022840"/>
    </source>
</evidence>
<dbReference type="GO" id="GO:0005524">
    <property type="term" value="F:ATP binding"/>
    <property type="evidence" value="ECO:0007669"/>
    <property type="project" value="UniProtKB-KW"/>
</dbReference>
<sequence length="1067" mass="119170">MSDPRSDQLRTLKFWWMAELFSPQSVPNLTPQSAKPVDRQVIEWRPGEPLPWESLPKPPPLGKKPRTWQHKIYLGVYKLEATYDLLHRAFHEDRDAYDERPGKESACAGLLIDAEGRVVDDSAILSSALWGVARIHDPGPTDPGWMLGFDEATVAFEDAIARSEGIRRDDTSEELPLPQDEDSLAALPGIAHSSAGISELADLATDRIVIDSSAVLVDGSDEPGLDFLNSFFLDDLATVRTHAEAENIGAAMDQYLTDDGALSVNSRADVIRNPEVVMSVTSLDRLPLGRWPSNPHHSLALSQQFAVNEILGPLAASRGLIGVNGPPGTGKTTMLRDIVAGNVVERARRLTRMANPHDAFTDVEHVWKSGEYPRKIRELRPELTGFEMVVASANNTAVENITTEIPARKAIDEIWREDADYFSAIATEILHNSGEGSAEAWGLTAARLGRKSNRSAFRTAFWFDLDNVQKSDPKYVPRMQTRLQRWRDGKDPVTPWHKARETFTQAVRRVEELVEQRTHAATRLQDIPAFRENVSAQRKHVDRIRTYIQHVEQDLTRHLSVEHTAETNHANALARHDQHLAIRPNALETVFSFGRSMREWRSTHTPLATALRHTDQHRHDTLETGRRIRAAREHATRDLNHAEDSLTEAQNRLSDLLNRCADDAARFGKGYPGPLWVGDQRELHAPWLDAEIDTARSELFLAALDLHTDFFANTAHAMLDGLRAALEVVAGQNPSTLEPEKLRAAWQLFFLVIPLVSTTFASASRMFGGLGRESIGWLLIDEAGQACPQHAAGTIWRAQRVVAVGDPLQLQPVVTIPQKTLRDIAFHFGVSETWVPPRASVQTLADRVATYGTTLQQGEENVWVSAPLRVHRRCDDPMFTLCNRIAYNGIMVNGVHRRLNDPTEPDRFDDALGEPKITVSFWADEPARTPGNHVQQEQFTRFDKAMDHLKEQGIDASEIIAIAPFRAVADRLESLSEKYPGLRAGTIHRAQGREAPVVILMLSADPAKPGAKAWASSTVNLLNVAASRAQRRLYVIGDQASWELHNHFRELSSALRWPQQAPPENIE</sequence>
<dbReference type="Pfam" id="PF13087">
    <property type="entry name" value="AAA_12"/>
    <property type="match status" value="1"/>
</dbReference>
<dbReference type="InterPro" id="IPR050534">
    <property type="entry name" value="Coronavir_polyprotein_1ab"/>
</dbReference>
<dbReference type="Gene3D" id="3.40.50.300">
    <property type="entry name" value="P-loop containing nucleotide triphosphate hydrolases"/>
    <property type="match status" value="2"/>
</dbReference>